<evidence type="ECO:0000256" key="2">
    <source>
        <dbReference type="ARBA" id="ARBA00020055"/>
    </source>
</evidence>
<feature type="region of interest" description="Disordered" evidence="6">
    <location>
        <begin position="652"/>
        <end position="681"/>
    </location>
</feature>
<dbReference type="Proteomes" id="UP001634394">
    <property type="component" value="Unassembled WGS sequence"/>
</dbReference>
<reference evidence="7 8" key="1">
    <citation type="submission" date="2024-11" db="EMBL/GenBank/DDBJ databases">
        <title>Chromosome-level genome assembly of the freshwater bivalve Anodonta woodiana.</title>
        <authorList>
            <person name="Chen X."/>
        </authorList>
    </citation>
    <scope>NUCLEOTIDE SEQUENCE [LARGE SCALE GENOMIC DNA]</scope>
    <source>
        <strain evidence="7">MN2024</strain>
        <tissue evidence="7">Gills</tissue>
    </source>
</reference>
<evidence type="ECO:0000256" key="1">
    <source>
        <dbReference type="ARBA" id="ARBA00010963"/>
    </source>
</evidence>
<feature type="region of interest" description="Disordered" evidence="6">
    <location>
        <begin position="708"/>
        <end position="739"/>
    </location>
</feature>
<evidence type="ECO:0000256" key="4">
    <source>
        <dbReference type="ARBA" id="ARBA00022776"/>
    </source>
</evidence>
<evidence type="ECO:0000313" key="8">
    <source>
        <dbReference type="Proteomes" id="UP001634394"/>
    </source>
</evidence>
<feature type="compositionally biased region" description="Basic and acidic residues" evidence="6">
    <location>
        <begin position="712"/>
        <end position="724"/>
    </location>
</feature>
<comment type="caution">
    <text evidence="7">The sequence shown here is derived from an EMBL/GenBank/DDBJ whole genome shotgun (WGS) entry which is preliminary data.</text>
</comment>
<keyword evidence="8" id="KW-1185">Reference proteome</keyword>
<dbReference type="PANTHER" id="PTHR14728">
    <property type="entry name" value="PROTEIN AURORA BOREALIS"/>
    <property type="match status" value="1"/>
</dbReference>
<dbReference type="AlphaFoldDB" id="A0ABD3U1A3"/>
<dbReference type="PRINTS" id="PR02038">
    <property type="entry name" value="AURORABORA"/>
</dbReference>
<feature type="compositionally biased region" description="Low complexity" evidence="6">
    <location>
        <begin position="652"/>
        <end position="668"/>
    </location>
</feature>
<feature type="region of interest" description="Disordered" evidence="6">
    <location>
        <begin position="1"/>
        <end position="55"/>
    </location>
</feature>
<name>A0ABD3U1A3_SINWO</name>
<proteinExistence type="inferred from homology"/>
<gene>
    <name evidence="7" type="ORF">ACJMK2_020590</name>
</gene>
<dbReference type="Pfam" id="PF15280">
    <property type="entry name" value="BORA_N"/>
    <property type="match status" value="1"/>
</dbReference>
<organism evidence="7 8">
    <name type="scientific">Sinanodonta woodiana</name>
    <name type="common">Chinese pond mussel</name>
    <name type="synonym">Anodonta woodiana</name>
    <dbReference type="NCBI Taxonomy" id="1069815"/>
    <lineage>
        <taxon>Eukaryota</taxon>
        <taxon>Metazoa</taxon>
        <taxon>Spiralia</taxon>
        <taxon>Lophotrochozoa</taxon>
        <taxon>Mollusca</taxon>
        <taxon>Bivalvia</taxon>
        <taxon>Autobranchia</taxon>
        <taxon>Heteroconchia</taxon>
        <taxon>Palaeoheterodonta</taxon>
        <taxon>Unionida</taxon>
        <taxon>Unionoidea</taxon>
        <taxon>Unionidae</taxon>
        <taxon>Unioninae</taxon>
        <taxon>Sinanodonta</taxon>
    </lineage>
</organism>
<feature type="compositionally biased region" description="Basic and acidic residues" evidence="6">
    <location>
        <begin position="461"/>
        <end position="470"/>
    </location>
</feature>
<keyword evidence="4" id="KW-0498">Mitosis</keyword>
<dbReference type="EMBL" id="JBJQND010000017">
    <property type="protein sequence ID" value="KAL3842596.1"/>
    <property type="molecule type" value="Genomic_DNA"/>
</dbReference>
<keyword evidence="3" id="KW-0132">Cell division</keyword>
<dbReference type="InterPro" id="IPR023252">
    <property type="entry name" value="Aurora_borealis_protein"/>
</dbReference>
<dbReference type="PANTHER" id="PTHR14728:SF2">
    <property type="entry name" value="PROTEIN AURORA BOREALIS"/>
    <property type="match status" value="1"/>
</dbReference>
<evidence type="ECO:0000256" key="5">
    <source>
        <dbReference type="ARBA" id="ARBA00023306"/>
    </source>
</evidence>
<evidence type="ECO:0000256" key="3">
    <source>
        <dbReference type="ARBA" id="ARBA00022618"/>
    </source>
</evidence>
<evidence type="ECO:0000313" key="7">
    <source>
        <dbReference type="EMBL" id="KAL3842596.1"/>
    </source>
</evidence>
<sequence length="844" mass="93727">MENEGESCPSTNDVPLSPLGPPRQRTPSGTSTRPIFFDPNISPIQNPSPVQKKLTGVSSNARNDIYLRTLVNSPYQKSFTPISSTSFGFSPAFRTPVRNKEPNAEPTSTPQEICPSRTYQGTPNNPQIHHGVSQTPEGTRPTHYANQMYATPQNEIQNPFEPFMMERLHMPTFMSPGVFSATSNPASEEKKQFRWSIEHLAVLHPADIDEMPHQQDAHHLNDKDLEERAQRAIDQFFANHMIAPSPWSDDKKKVPKTAVLLPGPEGKSPSTLAHLEGSVQKQLPKNTGTQEVECQTLLSLPVNFDIQKVLGNYMSQDTDEDAVQEVLSTSSLRRKLFFNADTSSLAPSPVHDVQCDDEPVVFPPVAPPMTPKWDNHQTPLKNTPAFASSPIKTFQTPKQKMHLSDTDFLASPELSPIVHGHMQDKGSLKKSYSYGVFATHLDGSFEISSGHDTASGRKRHTGDAQSKDLDINSPPVSPIPSFRIDSLEETSDHRLPNSPGVSPIHPPKMSIPKHSPEMLYLDTSLESGERMHSIDESNTPVSKSTYLPDRLKGSLPKARSFSTFRDLGETSMDYEITQKSRHIQFADNILTSSVYDTLHYSMSDLDYPNETNVPPSQDTGYQTASLQSTNQDTGLHTNMTGQFNSLPFNITSQESNFHSSSQSSTSSERPLPTPNFAHTHTNLSTQDVMPTNFKTLPTSLLLHSNKDTLSSRQDDSAFSDDSHEISSLQHTHSKEGEETIDEEGILQRARQVLAMANNLYPQEVKQMGLTEQNITPTIATTWLEPLIASTPQKKLNNYLMKQREKGYGITASEIAASILKRAGEDLAKYGHIIGCDEIWLNMDP</sequence>
<evidence type="ECO:0000256" key="6">
    <source>
        <dbReference type="SAM" id="MobiDB-lite"/>
    </source>
</evidence>
<keyword evidence="5" id="KW-0131">Cell cycle</keyword>
<feature type="region of interest" description="Disordered" evidence="6">
    <location>
        <begin position="97"/>
        <end position="143"/>
    </location>
</feature>
<dbReference type="GO" id="GO:0051301">
    <property type="term" value="P:cell division"/>
    <property type="evidence" value="ECO:0007669"/>
    <property type="project" value="UniProtKB-KW"/>
</dbReference>
<comment type="similarity">
    <text evidence="1">Belongs to the BORA family.</text>
</comment>
<feature type="compositionally biased region" description="Polar residues" evidence="6">
    <location>
        <begin position="105"/>
        <end position="137"/>
    </location>
</feature>
<accession>A0ABD3U1A3</accession>
<protein>
    <recommendedName>
        <fullName evidence="2">Protein aurora borealis</fullName>
    </recommendedName>
</protein>
<feature type="region of interest" description="Disordered" evidence="6">
    <location>
        <begin position="445"/>
        <end position="514"/>
    </location>
</feature>